<keyword evidence="2" id="KW-0378">Hydrolase</keyword>
<sequence>MSHEHLHGKPITVLTFSETKEIIIDNDELEKMFNYPEIQERKVVILSLIGAFRGGKSFFLDYCLRFLYAHFPSINNPWEETQFIFETNDSWLGEPDEPLTGFSWRSGTKRDTTGIIMWSDVFLHTIDRTGEKIAIFVMDTQGLFDNESTPADNSRIFALGTVISSIQVLNLMNRVQEDQLQYLQFATEFTKFTTVETVEENQKPFQNLTFLIRDWTNDEEFEFGIEGGNKYFEEEVLKITATQMPELRSVRESIKSSFEHIGCCLLPHPGRAVAGRKTYDGKLSGMEKDFKEELKKFIEHLLLPDNMILKKINAQEITGKELRTYIEKYFKLFQSNEIPETKTIYEMTVESHMSNLVKSCIHDYYLTIYRNDYLLTDKSITTVHQNCKARALKLYESEKKMGTSEHEEKYKAILSNEIEKIFIDSHNNLVNKFKGIEEIKEQLKDALAREKLQKEEAEKSKQTAESKLKDLEEKLNKKLISVKEYTNQKIILTERMAAEKKKLEDIEAKDKENTSFGWKLAKAVGLVLGVGVLAAGLGISLMAQLGAER</sequence>
<keyword evidence="6" id="KW-0472">Membrane</keyword>
<feature type="domain" description="GB1/RHD3-type G" evidence="7">
    <location>
        <begin position="40"/>
        <end position="306"/>
    </location>
</feature>
<reference evidence="8" key="2">
    <citation type="submission" date="2022-10" db="EMBL/GenBank/DDBJ databases">
        <authorList>
            <consortium name="ENA_rothamsted_submissions"/>
            <consortium name="culmorum"/>
            <person name="King R."/>
        </authorList>
    </citation>
    <scope>NUCLEOTIDE SEQUENCE</scope>
</reference>
<evidence type="ECO:0000256" key="5">
    <source>
        <dbReference type="SAM" id="Coils"/>
    </source>
</evidence>
<dbReference type="SUPFAM" id="SSF52540">
    <property type="entry name" value="P-loop containing nucleoside triphosphate hydrolases"/>
    <property type="match status" value="1"/>
</dbReference>
<dbReference type="Proteomes" id="UP001153620">
    <property type="component" value="Chromosome 4"/>
</dbReference>
<dbReference type="Gene3D" id="1.20.58.420">
    <property type="entry name" value="AHSP"/>
    <property type="match status" value="1"/>
</dbReference>
<evidence type="ECO:0000256" key="6">
    <source>
        <dbReference type="SAM" id="Phobius"/>
    </source>
</evidence>
<dbReference type="SUPFAM" id="SSF48340">
    <property type="entry name" value="Interferon-induced guanylate-binding protein 1 (GBP1), C-terminal domain"/>
    <property type="match status" value="1"/>
</dbReference>
<evidence type="ECO:0000256" key="1">
    <source>
        <dbReference type="ARBA" id="ARBA00022741"/>
    </source>
</evidence>
<comment type="similarity">
    <text evidence="4">Belongs to the TRAFAC class dynamin-like GTPase superfamily. GB1/RHD3 GTPase family.</text>
</comment>
<evidence type="ECO:0000313" key="10">
    <source>
        <dbReference type="Proteomes" id="UP001153620"/>
    </source>
</evidence>
<dbReference type="GO" id="GO:0005525">
    <property type="term" value="F:GTP binding"/>
    <property type="evidence" value="ECO:0007669"/>
    <property type="project" value="UniProtKB-KW"/>
</dbReference>
<dbReference type="InterPro" id="IPR036543">
    <property type="entry name" value="Guanylate-bd_C_sf"/>
</dbReference>
<feature type="transmembrane region" description="Helical" evidence="6">
    <location>
        <begin position="523"/>
        <end position="543"/>
    </location>
</feature>
<feature type="coiled-coil region" evidence="5">
    <location>
        <begin position="433"/>
        <end position="509"/>
    </location>
</feature>
<keyword evidence="5" id="KW-0175">Coiled coil</keyword>
<name>A0A9N9WYR1_9DIPT</name>
<keyword evidence="6" id="KW-0812">Transmembrane</keyword>
<dbReference type="InterPro" id="IPR030386">
    <property type="entry name" value="G_GB1_RHD3_dom"/>
</dbReference>
<dbReference type="EMBL" id="OU895880">
    <property type="protein sequence ID" value="CAG9811468.1"/>
    <property type="molecule type" value="Genomic_DNA"/>
</dbReference>
<dbReference type="Gene3D" id="3.40.50.300">
    <property type="entry name" value="P-loop containing nucleotide triphosphate hydrolases"/>
    <property type="match status" value="1"/>
</dbReference>
<dbReference type="EMBL" id="OU895880">
    <property type="protein sequence ID" value="CAG9811466.1"/>
    <property type="molecule type" value="Genomic_DNA"/>
</dbReference>
<evidence type="ECO:0000256" key="2">
    <source>
        <dbReference type="ARBA" id="ARBA00022801"/>
    </source>
</evidence>
<organism evidence="8 10">
    <name type="scientific">Chironomus riparius</name>
    <dbReference type="NCBI Taxonomy" id="315576"/>
    <lineage>
        <taxon>Eukaryota</taxon>
        <taxon>Metazoa</taxon>
        <taxon>Ecdysozoa</taxon>
        <taxon>Arthropoda</taxon>
        <taxon>Hexapoda</taxon>
        <taxon>Insecta</taxon>
        <taxon>Pterygota</taxon>
        <taxon>Neoptera</taxon>
        <taxon>Endopterygota</taxon>
        <taxon>Diptera</taxon>
        <taxon>Nematocera</taxon>
        <taxon>Chironomoidea</taxon>
        <taxon>Chironomidae</taxon>
        <taxon>Chironominae</taxon>
        <taxon>Chironomus</taxon>
    </lineage>
</organism>
<accession>A0A9N9WYR1</accession>
<reference evidence="8" key="1">
    <citation type="submission" date="2022-01" db="EMBL/GenBank/DDBJ databases">
        <authorList>
            <person name="King R."/>
        </authorList>
    </citation>
    <scope>NUCLEOTIDE SEQUENCE</scope>
</reference>
<keyword evidence="10" id="KW-1185">Reference proteome</keyword>
<dbReference type="PROSITE" id="PS51715">
    <property type="entry name" value="G_GB1_RHD3"/>
    <property type="match status" value="1"/>
</dbReference>
<dbReference type="PANTHER" id="PTHR10751">
    <property type="entry name" value="GUANYLATE BINDING PROTEIN"/>
    <property type="match status" value="1"/>
</dbReference>
<keyword evidence="6" id="KW-1133">Transmembrane helix</keyword>
<dbReference type="AlphaFoldDB" id="A0A9N9WYR1"/>
<evidence type="ECO:0000259" key="7">
    <source>
        <dbReference type="PROSITE" id="PS51715"/>
    </source>
</evidence>
<protein>
    <recommendedName>
        <fullName evidence="7">GB1/RHD3-type G domain-containing protein</fullName>
    </recommendedName>
</protein>
<dbReference type="InterPro" id="IPR027417">
    <property type="entry name" value="P-loop_NTPase"/>
</dbReference>
<dbReference type="GO" id="GO:0003924">
    <property type="term" value="F:GTPase activity"/>
    <property type="evidence" value="ECO:0007669"/>
    <property type="project" value="InterPro"/>
</dbReference>
<gene>
    <name evidence="8" type="ORF">CHIRRI_LOCUS14274</name>
    <name evidence="9" type="ORF">CHIRRI_LOCUS14277</name>
</gene>
<keyword evidence="3" id="KW-0342">GTP-binding</keyword>
<dbReference type="OrthoDB" id="7788754at2759"/>
<evidence type="ECO:0000256" key="3">
    <source>
        <dbReference type="ARBA" id="ARBA00023134"/>
    </source>
</evidence>
<keyword evidence="1" id="KW-0547">Nucleotide-binding</keyword>
<evidence type="ECO:0000313" key="8">
    <source>
        <dbReference type="EMBL" id="CAG9811466.1"/>
    </source>
</evidence>
<evidence type="ECO:0000313" key="9">
    <source>
        <dbReference type="EMBL" id="CAG9811468.1"/>
    </source>
</evidence>
<dbReference type="InterPro" id="IPR015894">
    <property type="entry name" value="Guanylate-bd_N"/>
</dbReference>
<evidence type="ECO:0000256" key="4">
    <source>
        <dbReference type="PROSITE-ProRule" id="PRU01052"/>
    </source>
</evidence>
<proteinExistence type="inferred from homology"/>
<dbReference type="Pfam" id="PF02263">
    <property type="entry name" value="GBP"/>
    <property type="match status" value="1"/>
</dbReference>